<sequence>MSLLAYHFAASWLRTPSNHPNSLPTPSQYYHSLDLVADISFTSLYNLLTYTTRQLRKKTTSPANSSPILKTAAFGLQSVFNLQSLQVRIVRSAQTQSIAFIGPSSIPNGNNLTYTAHTYAVSTECQTPDDPNPVIDNSNVYVWSPGFNAMAWQTRLQTFLMLKGNFSAPDNNVPLSSGSNLNSFTTTAKELEAIPSYFVPSRHATQRSMMPNTLSVTRPSRFPTPPSHFPMPSPCPPTGMFLGTGDTQFYQYGSRFLDNQIQLDLSSAGNT</sequence>
<organism evidence="1 2">
    <name type="scientific">Gymnopus androsaceus JB14</name>
    <dbReference type="NCBI Taxonomy" id="1447944"/>
    <lineage>
        <taxon>Eukaryota</taxon>
        <taxon>Fungi</taxon>
        <taxon>Dikarya</taxon>
        <taxon>Basidiomycota</taxon>
        <taxon>Agaricomycotina</taxon>
        <taxon>Agaricomycetes</taxon>
        <taxon>Agaricomycetidae</taxon>
        <taxon>Agaricales</taxon>
        <taxon>Marasmiineae</taxon>
        <taxon>Omphalotaceae</taxon>
        <taxon>Gymnopus</taxon>
    </lineage>
</organism>
<dbReference type="EMBL" id="ML769803">
    <property type="protein sequence ID" value="KAE9387395.1"/>
    <property type="molecule type" value="Genomic_DNA"/>
</dbReference>
<dbReference type="AlphaFoldDB" id="A0A6A4GQ69"/>
<accession>A0A6A4GQ69</accession>
<reference evidence="1" key="1">
    <citation type="journal article" date="2019" name="Environ. Microbiol.">
        <title>Fungal ecological strategies reflected in gene transcription - a case study of two litter decomposers.</title>
        <authorList>
            <person name="Barbi F."/>
            <person name="Kohler A."/>
            <person name="Barry K."/>
            <person name="Baskaran P."/>
            <person name="Daum C."/>
            <person name="Fauchery L."/>
            <person name="Ihrmark K."/>
            <person name="Kuo A."/>
            <person name="LaButti K."/>
            <person name="Lipzen A."/>
            <person name="Morin E."/>
            <person name="Grigoriev I.V."/>
            <person name="Henrissat B."/>
            <person name="Lindahl B."/>
            <person name="Martin F."/>
        </authorList>
    </citation>
    <scope>NUCLEOTIDE SEQUENCE</scope>
    <source>
        <strain evidence="1">JB14</strain>
    </source>
</reference>
<dbReference type="OrthoDB" id="3019414at2759"/>
<evidence type="ECO:0000313" key="1">
    <source>
        <dbReference type="EMBL" id="KAE9387395.1"/>
    </source>
</evidence>
<name>A0A6A4GQ69_9AGAR</name>
<dbReference type="Proteomes" id="UP000799118">
    <property type="component" value="Unassembled WGS sequence"/>
</dbReference>
<evidence type="ECO:0000313" key="2">
    <source>
        <dbReference type="Proteomes" id="UP000799118"/>
    </source>
</evidence>
<proteinExistence type="predicted"/>
<protein>
    <submittedName>
        <fullName evidence="1">Uncharacterized protein</fullName>
    </submittedName>
</protein>
<gene>
    <name evidence="1" type="ORF">BT96DRAFT_1025907</name>
</gene>
<keyword evidence="2" id="KW-1185">Reference proteome</keyword>